<dbReference type="Gene3D" id="1.20.1250.20">
    <property type="entry name" value="MFS general substrate transporter like domains"/>
    <property type="match status" value="1"/>
</dbReference>
<feature type="domain" description="Major facilitator superfamily (MFS) profile" evidence="8">
    <location>
        <begin position="22"/>
        <end position="447"/>
    </location>
</feature>
<keyword evidence="2" id="KW-0813">Transport</keyword>
<keyword evidence="3 7" id="KW-0812">Transmembrane</keyword>
<evidence type="ECO:0000259" key="8">
    <source>
        <dbReference type="PROSITE" id="PS50850"/>
    </source>
</evidence>
<feature type="transmembrane region" description="Helical" evidence="7">
    <location>
        <begin position="185"/>
        <end position="207"/>
    </location>
</feature>
<organism evidence="9">
    <name type="scientific">Attheya septentrionalis</name>
    <dbReference type="NCBI Taxonomy" id="420275"/>
    <lineage>
        <taxon>Eukaryota</taxon>
        <taxon>Sar</taxon>
        <taxon>Stramenopiles</taxon>
        <taxon>Ochrophyta</taxon>
        <taxon>Bacillariophyta</taxon>
        <taxon>Coscinodiscophyceae</taxon>
        <taxon>Chaetocerotophycidae</taxon>
        <taxon>Chaetocerotales</taxon>
        <taxon>Attheyaceae</taxon>
        <taxon>Attheya</taxon>
    </lineage>
</organism>
<accession>A0A7S2URL5</accession>
<dbReference type="SUPFAM" id="SSF103473">
    <property type="entry name" value="MFS general substrate transporter"/>
    <property type="match status" value="1"/>
</dbReference>
<feature type="transmembrane region" description="Helical" evidence="7">
    <location>
        <begin position="278"/>
        <end position="303"/>
    </location>
</feature>
<evidence type="ECO:0000256" key="7">
    <source>
        <dbReference type="SAM" id="Phobius"/>
    </source>
</evidence>
<dbReference type="InterPro" id="IPR044770">
    <property type="entry name" value="MFS_spinster-like"/>
</dbReference>
<gene>
    <name evidence="9" type="ORF">ASEP1449_LOCUS17635</name>
</gene>
<sequence length="477" mass="51318">MVLPTGDGKSRRRSRPLWKDPTMILLGLTGAVDAADGRVLTALFRALESEFSFGPETLSYLLIGQSLSMAVSSPLWGYLADRKSRSTLLAIGCFICGFSTWLMAGATTFFHLLVMRSLAGIALASISPVGQSLVADLVPERNRGRVFGILMAVSNAGAFWGGLFATSYGGRRIFSPWSGNSISGWRFVLLVVGSLPLLLSIVVYLIMSEPRRTLGITKGVNSSGNEGTFHFLKRLFRVRTFQLIVLQGLFGAIPWNALSFSTLWLQHAGFDDFTASKIVSWHMIGAMFGVALGGQLGDMAAVWSPSRGRVYVAQASTLMGTLVAAFIYGIQTADPSVTRSAHYLSASFFSMGLVSSWCGSGVNRPILSEIVPPSQRASIMAWSIGLEGCSGALFGAPIVGLLAERVFGYGQNSGGGVSQANDDANALAKAMLYMVTIPWLFCFTVYGWVGHVYQDDRKSVKRSQTLGPLELENGHSL</sequence>
<protein>
    <recommendedName>
        <fullName evidence="8">Major facilitator superfamily (MFS) profile domain-containing protein</fullName>
    </recommendedName>
</protein>
<dbReference type="AlphaFoldDB" id="A0A7S2URL5"/>
<evidence type="ECO:0000256" key="3">
    <source>
        <dbReference type="ARBA" id="ARBA00022692"/>
    </source>
</evidence>
<feature type="transmembrane region" description="Helical" evidence="7">
    <location>
        <begin position="379"/>
        <end position="403"/>
    </location>
</feature>
<reference evidence="9" key="1">
    <citation type="submission" date="2021-01" db="EMBL/GenBank/DDBJ databases">
        <authorList>
            <person name="Corre E."/>
            <person name="Pelletier E."/>
            <person name="Niang G."/>
            <person name="Scheremetjew M."/>
            <person name="Finn R."/>
            <person name="Kale V."/>
            <person name="Holt S."/>
            <person name="Cochrane G."/>
            <person name="Meng A."/>
            <person name="Brown T."/>
            <person name="Cohen L."/>
        </authorList>
    </citation>
    <scope>NUCLEOTIDE SEQUENCE</scope>
    <source>
        <strain evidence="9">CCMP2084</strain>
    </source>
</reference>
<comment type="subcellular location">
    <subcellularLocation>
        <location evidence="1">Membrane</location>
        <topology evidence="1">Multi-pass membrane protein</topology>
    </subcellularLocation>
</comment>
<feature type="transmembrane region" description="Helical" evidence="7">
    <location>
        <begin position="58"/>
        <end position="79"/>
    </location>
</feature>
<feature type="transmembrane region" description="Helical" evidence="7">
    <location>
        <begin position="86"/>
        <end position="104"/>
    </location>
</feature>
<evidence type="ECO:0000256" key="6">
    <source>
        <dbReference type="ARBA" id="ARBA00024338"/>
    </source>
</evidence>
<feature type="transmembrane region" description="Helical" evidence="7">
    <location>
        <begin position="430"/>
        <end position="453"/>
    </location>
</feature>
<feature type="transmembrane region" description="Helical" evidence="7">
    <location>
        <begin position="342"/>
        <end position="359"/>
    </location>
</feature>
<proteinExistence type="inferred from homology"/>
<evidence type="ECO:0000256" key="5">
    <source>
        <dbReference type="ARBA" id="ARBA00023136"/>
    </source>
</evidence>
<feature type="transmembrane region" description="Helical" evidence="7">
    <location>
        <begin position="110"/>
        <end position="134"/>
    </location>
</feature>
<feature type="transmembrane region" description="Helical" evidence="7">
    <location>
        <begin position="146"/>
        <end position="165"/>
    </location>
</feature>
<comment type="similarity">
    <text evidence="6">Belongs to the major facilitator superfamily. Spinster (TC 2.A.1.49) family.</text>
</comment>
<evidence type="ECO:0000256" key="1">
    <source>
        <dbReference type="ARBA" id="ARBA00004141"/>
    </source>
</evidence>
<name>A0A7S2URL5_9STRA</name>
<dbReference type="Pfam" id="PF07690">
    <property type="entry name" value="MFS_1"/>
    <property type="match status" value="1"/>
</dbReference>
<evidence type="ECO:0000256" key="4">
    <source>
        <dbReference type="ARBA" id="ARBA00022989"/>
    </source>
</evidence>
<dbReference type="GO" id="GO:0016020">
    <property type="term" value="C:membrane"/>
    <property type="evidence" value="ECO:0007669"/>
    <property type="project" value="UniProtKB-SubCell"/>
</dbReference>
<dbReference type="PANTHER" id="PTHR23505">
    <property type="entry name" value="SPINSTER"/>
    <property type="match status" value="1"/>
</dbReference>
<dbReference type="InterPro" id="IPR036259">
    <property type="entry name" value="MFS_trans_sf"/>
</dbReference>
<dbReference type="GO" id="GO:0022857">
    <property type="term" value="F:transmembrane transporter activity"/>
    <property type="evidence" value="ECO:0007669"/>
    <property type="project" value="InterPro"/>
</dbReference>
<evidence type="ECO:0000256" key="2">
    <source>
        <dbReference type="ARBA" id="ARBA00022448"/>
    </source>
</evidence>
<dbReference type="InterPro" id="IPR020846">
    <property type="entry name" value="MFS_dom"/>
</dbReference>
<feature type="transmembrane region" description="Helical" evidence="7">
    <location>
        <begin position="240"/>
        <end position="258"/>
    </location>
</feature>
<dbReference type="EMBL" id="HBHQ01026078">
    <property type="protein sequence ID" value="CAD9825801.1"/>
    <property type="molecule type" value="Transcribed_RNA"/>
</dbReference>
<feature type="transmembrane region" description="Helical" evidence="7">
    <location>
        <begin position="310"/>
        <end position="330"/>
    </location>
</feature>
<dbReference type="PANTHER" id="PTHR23505:SF52">
    <property type="entry name" value="MAJOR FACILITATOR SUPERFAMILY PROTEIN"/>
    <property type="match status" value="1"/>
</dbReference>
<dbReference type="InterPro" id="IPR011701">
    <property type="entry name" value="MFS"/>
</dbReference>
<evidence type="ECO:0000313" key="9">
    <source>
        <dbReference type="EMBL" id="CAD9825801.1"/>
    </source>
</evidence>
<keyword evidence="4 7" id="KW-1133">Transmembrane helix</keyword>
<keyword evidence="5 7" id="KW-0472">Membrane</keyword>
<dbReference type="PROSITE" id="PS50850">
    <property type="entry name" value="MFS"/>
    <property type="match status" value="1"/>
</dbReference>